<dbReference type="InterPro" id="IPR011009">
    <property type="entry name" value="Kinase-like_dom_sf"/>
</dbReference>
<feature type="domain" description="Protein kinase" evidence="2">
    <location>
        <begin position="66"/>
        <end position="371"/>
    </location>
</feature>
<evidence type="ECO:0000256" key="1">
    <source>
        <dbReference type="SAM" id="MobiDB-lite"/>
    </source>
</evidence>
<organism evidence="3 4">
    <name type="scientific">Somion occarium</name>
    <dbReference type="NCBI Taxonomy" id="3059160"/>
    <lineage>
        <taxon>Eukaryota</taxon>
        <taxon>Fungi</taxon>
        <taxon>Dikarya</taxon>
        <taxon>Basidiomycota</taxon>
        <taxon>Agaricomycotina</taxon>
        <taxon>Agaricomycetes</taxon>
        <taxon>Polyporales</taxon>
        <taxon>Cerrenaceae</taxon>
        <taxon>Somion</taxon>
    </lineage>
</organism>
<keyword evidence="4" id="KW-1185">Reference proteome</keyword>
<dbReference type="Gene3D" id="1.10.510.10">
    <property type="entry name" value="Transferase(Phosphotransferase) domain 1"/>
    <property type="match status" value="1"/>
</dbReference>
<evidence type="ECO:0000313" key="4">
    <source>
        <dbReference type="Proteomes" id="UP001497453"/>
    </source>
</evidence>
<reference evidence="4" key="1">
    <citation type="submission" date="2024-04" db="EMBL/GenBank/DDBJ databases">
        <authorList>
            <person name="Shaw F."/>
            <person name="Minotto A."/>
        </authorList>
    </citation>
    <scope>NUCLEOTIDE SEQUENCE [LARGE SCALE GENOMIC DNA]</scope>
</reference>
<dbReference type="Proteomes" id="UP001497453">
    <property type="component" value="Chromosome 2"/>
</dbReference>
<protein>
    <recommendedName>
        <fullName evidence="2">Protein kinase domain-containing protein</fullName>
    </recommendedName>
</protein>
<dbReference type="EMBL" id="OZ037945">
    <property type="protein sequence ID" value="CAL1702595.1"/>
    <property type="molecule type" value="Genomic_DNA"/>
</dbReference>
<feature type="compositionally biased region" description="Basic and acidic residues" evidence="1">
    <location>
        <begin position="16"/>
        <end position="25"/>
    </location>
</feature>
<evidence type="ECO:0000313" key="3">
    <source>
        <dbReference type="EMBL" id="CAL1702595.1"/>
    </source>
</evidence>
<dbReference type="InterPro" id="IPR000719">
    <property type="entry name" value="Prot_kinase_dom"/>
</dbReference>
<proteinExistence type="predicted"/>
<accession>A0ABP1D3Z7</accession>
<gene>
    <name evidence="3" type="ORF">GFSPODELE1_LOCUS4121</name>
</gene>
<dbReference type="PROSITE" id="PS50011">
    <property type="entry name" value="PROTEIN_KINASE_DOM"/>
    <property type="match status" value="1"/>
</dbReference>
<dbReference type="SUPFAM" id="SSF56112">
    <property type="entry name" value="Protein kinase-like (PK-like)"/>
    <property type="match status" value="1"/>
</dbReference>
<name>A0ABP1D3Z7_9APHY</name>
<feature type="region of interest" description="Disordered" evidence="1">
    <location>
        <begin position="1"/>
        <end position="25"/>
    </location>
</feature>
<feature type="compositionally biased region" description="Polar residues" evidence="1">
    <location>
        <begin position="1"/>
        <end position="14"/>
    </location>
</feature>
<dbReference type="SMART" id="SM00220">
    <property type="entry name" value="S_TKc"/>
    <property type="match status" value="1"/>
</dbReference>
<sequence>MTSHNDPTSVQPQPRRTADERHSTLDEFEERWRDRQPFFESRGYMFRPRLRPSWIPSWRSSGEHPMYAEDGVALPLRTELIDATRIEDGKLVYIKRIRTGDTETQIATMLSSPELRQDPRNHAVPILEVIQDDEDLSISYLVMPFLRPIDNPAFESVDELLDFGDQILEGLVFLHEHDVAHRDCSSGNLLMDATSMYPQGFHPVNLAAQPSFHGRASYVSRSSAPKPVRYFYVDFGYSVHIPPSAPEKLVVGDLGRDQAPPELSAEVPYDPFKLDIFLIGNVFRKQFYQKYTNVDFLVPFIISMTERDPAVRPSASEALQQWKTIRSNVSIWKRKWRLRGRKDELIETVAYDTASLVKTGWHLSKWALGLK</sequence>
<evidence type="ECO:0000259" key="2">
    <source>
        <dbReference type="PROSITE" id="PS50011"/>
    </source>
</evidence>